<name>A0A0E0EWM7_9ORYZ</name>
<organism evidence="2">
    <name type="scientific">Oryza meridionalis</name>
    <dbReference type="NCBI Taxonomy" id="40149"/>
    <lineage>
        <taxon>Eukaryota</taxon>
        <taxon>Viridiplantae</taxon>
        <taxon>Streptophyta</taxon>
        <taxon>Embryophyta</taxon>
        <taxon>Tracheophyta</taxon>
        <taxon>Spermatophyta</taxon>
        <taxon>Magnoliopsida</taxon>
        <taxon>Liliopsida</taxon>
        <taxon>Poales</taxon>
        <taxon>Poaceae</taxon>
        <taxon>BOP clade</taxon>
        <taxon>Oryzoideae</taxon>
        <taxon>Oryzeae</taxon>
        <taxon>Oryzinae</taxon>
        <taxon>Oryza</taxon>
    </lineage>
</organism>
<dbReference type="EnsemblPlants" id="OMERI10G04300.2">
    <property type="protein sequence ID" value="OMERI10G04300.2"/>
    <property type="gene ID" value="OMERI10G04300"/>
</dbReference>
<evidence type="ECO:0000313" key="2">
    <source>
        <dbReference type="EnsemblPlants" id="OMERI10G04300.2"/>
    </source>
</evidence>
<dbReference type="Proteomes" id="UP000008021">
    <property type="component" value="Chromosome 10"/>
</dbReference>
<feature type="compositionally biased region" description="Pro residues" evidence="1">
    <location>
        <begin position="1"/>
        <end position="10"/>
    </location>
</feature>
<dbReference type="Gramene" id="OMERI10G04300.2">
    <property type="protein sequence ID" value="OMERI10G04300.2"/>
    <property type="gene ID" value="OMERI10G04300"/>
</dbReference>
<feature type="compositionally biased region" description="Low complexity" evidence="1">
    <location>
        <begin position="11"/>
        <end position="23"/>
    </location>
</feature>
<accession>A0A0E0EWM7</accession>
<protein>
    <submittedName>
        <fullName evidence="2">Uncharacterized protein</fullName>
    </submittedName>
</protein>
<sequence>MAQPPSPPPSTSTRAAPSASCPSLTTRRALPWWSWTSRTPASPSHGRAGASVRCC</sequence>
<keyword evidence="3" id="KW-1185">Reference proteome</keyword>
<dbReference type="AlphaFoldDB" id="A0A0E0EWM7"/>
<feature type="region of interest" description="Disordered" evidence="1">
    <location>
        <begin position="1"/>
        <end position="55"/>
    </location>
</feature>
<dbReference type="HOGENOM" id="CLU_3035700_0_0_1"/>
<reference evidence="2" key="1">
    <citation type="submission" date="2015-04" db="UniProtKB">
        <authorList>
            <consortium name="EnsemblPlants"/>
        </authorList>
    </citation>
    <scope>IDENTIFICATION</scope>
</reference>
<evidence type="ECO:0000313" key="3">
    <source>
        <dbReference type="Proteomes" id="UP000008021"/>
    </source>
</evidence>
<reference evidence="2" key="2">
    <citation type="submission" date="2018-05" db="EMBL/GenBank/DDBJ databases">
        <title>OmerRS3 (Oryza meridionalis Reference Sequence Version 3).</title>
        <authorList>
            <person name="Zhang J."/>
            <person name="Kudrna D."/>
            <person name="Lee S."/>
            <person name="Talag J."/>
            <person name="Welchert J."/>
            <person name="Wing R.A."/>
        </authorList>
    </citation>
    <scope>NUCLEOTIDE SEQUENCE [LARGE SCALE GENOMIC DNA]</scope>
    <source>
        <strain evidence="2">cv. OR44</strain>
    </source>
</reference>
<evidence type="ECO:0000256" key="1">
    <source>
        <dbReference type="SAM" id="MobiDB-lite"/>
    </source>
</evidence>
<proteinExistence type="predicted"/>